<dbReference type="Pfam" id="PF00107">
    <property type="entry name" value="ADH_zinc_N"/>
    <property type="match status" value="1"/>
</dbReference>
<dbReference type="InterPro" id="IPR036291">
    <property type="entry name" value="NAD(P)-bd_dom_sf"/>
</dbReference>
<keyword evidence="2" id="KW-0560">Oxidoreductase</keyword>
<dbReference type="Gene3D" id="3.90.180.10">
    <property type="entry name" value="Medium-chain alcohol dehydrogenases, catalytic domain"/>
    <property type="match status" value="1"/>
</dbReference>
<dbReference type="PANTHER" id="PTHR48106">
    <property type="entry name" value="QUINONE OXIDOREDUCTASE PIG3-RELATED"/>
    <property type="match status" value="1"/>
</dbReference>
<organism evidence="4 5">
    <name type="scientific">Streptosporangium longisporum</name>
    <dbReference type="NCBI Taxonomy" id="46187"/>
    <lineage>
        <taxon>Bacteria</taxon>
        <taxon>Bacillati</taxon>
        <taxon>Actinomycetota</taxon>
        <taxon>Actinomycetes</taxon>
        <taxon>Streptosporangiales</taxon>
        <taxon>Streptosporangiaceae</taxon>
        <taxon>Streptosporangium</taxon>
    </lineage>
</organism>
<dbReference type="InterPro" id="IPR002364">
    <property type="entry name" value="Quin_OxRdtase/zeta-crystal_CS"/>
</dbReference>
<gene>
    <name evidence="4" type="ORF">GCM10017559_13280</name>
</gene>
<dbReference type="CDD" id="cd08244">
    <property type="entry name" value="MDR_enoyl_red"/>
    <property type="match status" value="1"/>
</dbReference>
<dbReference type="EMBL" id="BAAAWD010000006">
    <property type="protein sequence ID" value="GAA2994309.1"/>
    <property type="molecule type" value="Genomic_DNA"/>
</dbReference>
<evidence type="ECO:0000259" key="3">
    <source>
        <dbReference type="SMART" id="SM00829"/>
    </source>
</evidence>
<dbReference type="Proteomes" id="UP001499930">
    <property type="component" value="Unassembled WGS sequence"/>
</dbReference>
<dbReference type="RefSeq" id="WP_344889824.1">
    <property type="nucleotide sequence ID" value="NZ_BAAAWD010000006.1"/>
</dbReference>
<sequence>MHAIRQYAFGPAENLLHEEVEDPSPGPGQVRIAVRAAGVHLMDTSIRAGSAGELPFPLPDLPMTPGREVAGVVDAVGEGVEESWLGRRVVAHLGLASGGYAEFAVREAEAVHALPDGLADDVAVAMIGTGRTTMGILDVGQIVSDDVVLVTAAAGGIGNLLVQAARNLGATVVGVAGGPAKTERVRRLGASIAVDYDTPDWGGRVRDALNGREVTVAFDGVGGALGRTALELLGVGGRFVMFGWSAGKPTELSTGDLYARCLTASVALGPRILKAPGGLRGLEERSLAEAASGRLVPEVQRFALAEAALAHTALETRATVGKVVLVP</sequence>
<evidence type="ECO:0000313" key="5">
    <source>
        <dbReference type="Proteomes" id="UP001499930"/>
    </source>
</evidence>
<comment type="caution">
    <text evidence="4">The sequence shown here is derived from an EMBL/GenBank/DDBJ whole genome shotgun (WGS) entry which is preliminary data.</text>
</comment>
<accession>A0ABN3XU19</accession>
<reference evidence="4 5" key="1">
    <citation type="journal article" date="2019" name="Int. J. Syst. Evol. Microbiol.">
        <title>The Global Catalogue of Microorganisms (GCM) 10K type strain sequencing project: providing services to taxonomists for standard genome sequencing and annotation.</title>
        <authorList>
            <consortium name="The Broad Institute Genomics Platform"/>
            <consortium name="The Broad Institute Genome Sequencing Center for Infectious Disease"/>
            <person name="Wu L."/>
            <person name="Ma J."/>
        </authorList>
    </citation>
    <scope>NUCLEOTIDE SEQUENCE [LARGE SCALE GENOMIC DNA]</scope>
    <source>
        <strain evidence="4 5">JCM 3106</strain>
    </source>
</reference>
<dbReference type="InterPro" id="IPR013149">
    <property type="entry name" value="ADH-like_C"/>
</dbReference>
<name>A0ABN3XU19_9ACTN</name>
<protein>
    <submittedName>
        <fullName evidence="4">Zinc-binding dehydrogenase</fullName>
    </submittedName>
</protein>
<dbReference type="SMART" id="SM00829">
    <property type="entry name" value="PKS_ER"/>
    <property type="match status" value="1"/>
</dbReference>
<evidence type="ECO:0000256" key="2">
    <source>
        <dbReference type="ARBA" id="ARBA00023002"/>
    </source>
</evidence>
<keyword evidence="5" id="KW-1185">Reference proteome</keyword>
<dbReference type="InterPro" id="IPR020843">
    <property type="entry name" value="ER"/>
</dbReference>
<dbReference type="PROSITE" id="PS01162">
    <property type="entry name" value="QOR_ZETA_CRYSTAL"/>
    <property type="match status" value="1"/>
</dbReference>
<dbReference type="InterPro" id="IPR011032">
    <property type="entry name" value="GroES-like_sf"/>
</dbReference>
<dbReference type="SUPFAM" id="SSF50129">
    <property type="entry name" value="GroES-like"/>
    <property type="match status" value="1"/>
</dbReference>
<dbReference type="SUPFAM" id="SSF51735">
    <property type="entry name" value="NAD(P)-binding Rossmann-fold domains"/>
    <property type="match status" value="1"/>
</dbReference>
<feature type="domain" description="Enoyl reductase (ER)" evidence="3">
    <location>
        <begin position="10"/>
        <end position="325"/>
    </location>
</feature>
<dbReference type="Pfam" id="PF08240">
    <property type="entry name" value="ADH_N"/>
    <property type="match status" value="1"/>
</dbReference>
<dbReference type="PANTHER" id="PTHR48106:SF13">
    <property type="entry name" value="QUINONE OXIDOREDUCTASE-RELATED"/>
    <property type="match status" value="1"/>
</dbReference>
<evidence type="ECO:0000313" key="4">
    <source>
        <dbReference type="EMBL" id="GAA2994309.1"/>
    </source>
</evidence>
<proteinExistence type="predicted"/>
<keyword evidence="1" id="KW-0521">NADP</keyword>
<dbReference type="InterPro" id="IPR013154">
    <property type="entry name" value="ADH-like_N"/>
</dbReference>
<dbReference type="Gene3D" id="3.40.50.720">
    <property type="entry name" value="NAD(P)-binding Rossmann-like Domain"/>
    <property type="match status" value="1"/>
</dbReference>
<evidence type="ECO:0000256" key="1">
    <source>
        <dbReference type="ARBA" id="ARBA00022857"/>
    </source>
</evidence>